<keyword evidence="1" id="KW-0472">Membrane</keyword>
<dbReference type="InterPro" id="IPR006212">
    <property type="entry name" value="Furin_repeat"/>
</dbReference>
<name>A0A9P8LX65_9EUKA</name>
<proteinExistence type="predicted"/>
<feature type="domain" description="EGF-like" evidence="2">
    <location>
        <begin position="358"/>
        <end position="393"/>
    </location>
</feature>
<dbReference type="SMART" id="SM00261">
    <property type="entry name" value="FU"/>
    <property type="match status" value="8"/>
</dbReference>
<dbReference type="KEGG" id="ssao:94295490"/>
<feature type="domain" description="EGF-like" evidence="2">
    <location>
        <begin position="953"/>
        <end position="987"/>
    </location>
</feature>
<gene>
    <name evidence="3" type="ORF">SS50377_21467</name>
</gene>
<evidence type="ECO:0000259" key="2">
    <source>
        <dbReference type="SMART" id="SM00181"/>
    </source>
</evidence>
<accession>A0A9P8LX65</accession>
<organism evidence="3 4">
    <name type="scientific">Spironucleus salmonicida</name>
    <dbReference type="NCBI Taxonomy" id="348837"/>
    <lineage>
        <taxon>Eukaryota</taxon>
        <taxon>Metamonada</taxon>
        <taxon>Diplomonadida</taxon>
        <taxon>Hexamitidae</taxon>
        <taxon>Hexamitinae</taxon>
        <taxon>Spironucleus</taxon>
    </lineage>
</organism>
<comment type="caution">
    <text evidence="3">The sequence shown here is derived from an EMBL/GenBank/DDBJ whole genome shotgun (WGS) entry which is preliminary data.</text>
</comment>
<feature type="domain" description="EGF-like" evidence="2">
    <location>
        <begin position="1233"/>
        <end position="1269"/>
    </location>
</feature>
<keyword evidence="1" id="KW-1133">Transmembrane helix</keyword>
<feature type="domain" description="EGF-like" evidence="2">
    <location>
        <begin position="506"/>
        <end position="542"/>
    </location>
</feature>
<feature type="transmembrane region" description="Helical" evidence="1">
    <location>
        <begin position="1280"/>
        <end position="1306"/>
    </location>
</feature>
<keyword evidence="4" id="KW-1185">Reference proteome</keyword>
<sequence length="1320" mass="140028">MPEPQNYYGNCSRNLDLQLHSLDCATNSYCPLPNYKDDVMCKKCHVNMLPGKKCNCADNLRENCAECTGIQCSKCITGYTLSNNRCILSQDNCNNDSAVCPHEYFCPQQSGAKCQKCGGINIQGICNCVGKAIAGCQSCDVDFCSKCIVGLILVNGKCERTIIQKSCQVSNNCDVGYHCSGGKCNSCSTSTDPGVRCYCEDYDTIDGCKVCDVGGVGCRTCAQGLTFGTVFNQEYKSCQDPKTCISGGNPNNPTSSNCTKGFYCDESGLVCRSCDTMYLSEGCNCNPHRKLYNCIRCKNAECDECGYGFFMSRISTGTNCIANYCTNETSLCLNNYACPAWTQGMAACEACEVGQTVPCQCFYLQNCETCDLNAKTCKTCLPGFDFNKERRCVAKSNVCSPLKESFTCTVGFMCNGDPGDDCQECASIAEGQFCNCDLTLQENCKKCNGTQCEVCIDKYLAIEGVCVPNMCGEPKNTQNCIDGYYCPNSAASGTEVCKKCHDQQQECKCGLLPSCQTCGSIANTCGSCFSGYDLQSSNKQCVLKGDICDFAHGSTLCTTGKFCDGKFGDACVSCDTMTIKKVCKCGSALFQNCKQCNSENSGCEACIDGYFPYNNICVTNTCNSGGPSSTCALGNYCPDGSSGTVNCQLCTQSSSNACQCGANFCQTCGSASNSCGSCIAGYELDAKNQCSLKGNICDSNGKSTLCNDDFYCNDSFGAICVSCGQIKIHESCHCSGDDIKNCNKCSSGSCTSCLTGFELLHGACAENNCGDDLSATKCLPQHHCPPDSAANAKCEPCSIAVDAACNCGTADNCKTCGILSNTCQTCTSGHVFNPSTLQCAKITNETKNICDQDNKSSRCNNSFFCNGQFGEVCLPCNQLTSGKSCNCDGTMRENCIFCEDKLCKLCIAGLDLLKGECKPNKCGPANSCFNGFFCPSNDAEASCELCTTSSAKECKCSEAKNCQTCSAYQDSCQTCLEGFLLVNGFCQPKVSCLDTSDCPVNQYCDETASECNVCGKQDKACNCGDSINCVACSAAGTCSSCLPGYGPDSQNSCSVPICSINVPAGHYCSGPNDTKECPAVQNQCNCGSAQNCATCTADNKGCATCMAGSVMINKQCMVSPPGFTGVCENTQDSSFCLTGHACILPPSCSLCEHVSTGYFCNCEGNQFDTCTSCDGNKCAGCFTGYVLVDQVCKVMCKTDDNCLVGEMCGASQSCEPCNGGKSCNCAGMLNCANCSGTKCFACTPEWKLSTANQCDSCAEGFEMVEHTCVPIEEQRNESLFIANITGMVVAAVAAVGIIAGVSIFYAKRPKKYSFQHSMAK</sequence>
<dbReference type="OrthoDB" id="408084at2759"/>
<evidence type="ECO:0000313" key="4">
    <source>
        <dbReference type="Proteomes" id="UP000018208"/>
    </source>
</evidence>
<dbReference type="SMART" id="SM00181">
    <property type="entry name" value="EGF"/>
    <property type="match status" value="8"/>
</dbReference>
<evidence type="ECO:0000256" key="1">
    <source>
        <dbReference type="SAM" id="Phobius"/>
    </source>
</evidence>
<reference evidence="3 4" key="1">
    <citation type="journal article" date="2014" name="PLoS Genet.">
        <title>The Genome of Spironucleus salmonicida Highlights a Fish Pathogen Adapted to Fluctuating Environments.</title>
        <authorList>
            <person name="Xu F."/>
            <person name="Jerlstrom-Hultqvist J."/>
            <person name="Einarsson E."/>
            <person name="Astvaldsson A."/>
            <person name="Svard S.G."/>
            <person name="Andersson J.O."/>
        </authorList>
    </citation>
    <scope>NUCLEOTIDE SEQUENCE [LARGE SCALE GENOMIC DNA]</scope>
    <source>
        <strain evidence="3 4">ATCC 50377</strain>
    </source>
</reference>
<dbReference type="RefSeq" id="XP_067766706.1">
    <property type="nucleotide sequence ID" value="XM_067905389.1"/>
</dbReference>
<dbReference type="InterPro" id="IPR000742">
    <property type="entry name" value="EGF"/>
</dbReference>
<dbReference type="Proteomes" id="UP000018208">
    <property type="component" value="Unassembled WGS sequence"/>
</dbReference>
<protein>
    <submittedName>
        <fullName evidence="3">Cysteine-rich membrane protein 1</fullName>
    </submittedName>
</protein>
<keyword evidence="1" id="KW-0812">Transmembrane</keyword>
<dbReference type="GeneID" id="94295490"/>
<feature type="domain" description="EGF-like" evidence="2">
    <location>
        <begin position="1022"/>
        <end position="1054"/>
    </location>
</feature>
<evidence type="ECO:0000313" key="3">
    <source>
        <dbReference type="EMBL" id="KAH0575933.1"/>
    </source>
</evidence>
<feature type="domain" description="EGF-like" evidence="2">
    <location>
        <begin position="649"/>
        <end position="691"/>
    </location>
</feature>
<dbReference type="EMBL" id="AUWU02000002">
    <property type="protein sequence ID" value="KAH0575933.1"/>
    <property type="molecule type" value="Genomic_DNA"/>
</dbReference>
<feature type="domain" description="EGF-like" evidence="2">
    <location>
        <begin position="55"/>
        <end position="87"/>
    </location>
</feature>
<feature type="domain" description="EGF-like" evidence="2">
    <location>
        <begin position="733"/>
        <end position="765"/>
    </location>
</feature>